<evidence type="ECO:0000313" key="9">
    <source>
        <dbReference type="Proteomes" id="UP000094385"/>
    </source>
</evidence>
<evidence type="ECO:0000259" key="7">
    <source>
        <dbReference type="PROSITE" id="PS50850"/>
    </source>
</evidence>
<evidence type="ECO:0000256" key="3">
    <source>
        <dbReference type="ARBA" id="ARBA00022692"/>
    </source>
</evidence>
<keyword evidence="5 6" id="KW-0472">Membrane</keyword>
<dbReference type="EMBL" id="KV454295">
    <property type="protein sequence ID" value="ODQ72322.1"/>
    <property type="molecule type" value="Genomic_DNA"/>
</dbReference>
<evidence type="ECO:0000256" key="6">
    <source>
        <dbReference type="SAM" id="Phobius"/>
    </source>
</evidence>
<dbReference type="OrthoDB" id="10021397at2759"/>
<comment type="similarity">
    <text evidence="2">Belongs to the major facilitator superfamily.</text>
</comment>
<feature type="non-terminal residue" evidence="8">
    <location>
        <position position="1"/>
    </location>
</feature>
<feature type="domain" description="Major facilitator superfamily (MFS) profile" evidence="7">
    <location>
        <begin position="1"/>
        <end position="121"/>
    </location>
</feature>
<sequence length="121" mass="13338">IPHTGGGGIIATTEVIITDIIPLRERGKYWGLVSMMWAIGIVTGPVVGGAFAQNVTWRWIFWTNLPFCGLAFPRIPLFLQLSLVHSKFSEKMRRIDWIGMVLFVGSVTSILLSVSSGGVMF</sequence>
<organism evidence="8 9">
    <name type="scientific">Lipomyces starkeyi NRRL Y-11557</name>
    <dbReference type="NCBI Taxonomy" id="675824"/>
    <lineage>
        <taxon>Eukaryota</taxon>
        <taxon>Fungi</taxon>
        <taxon>Dikarya</taxon>
        <taxon>Ascomycota</taxon>
        <taxon>Saccharomycotina</taxon>
        <taxon>Lipomycetes</taxon>
        <taxon>Lipomycetales</taxon>
        <taxon>Lipomycetaceae</taxon>
        <taxon>Lipomyces</taxon>
    </lineage>
</organism>
<evidence type="ECO:0000313" key="8">
    <source>
        <dbReference type="EMBL" id="ODQ72322.1"/>
    </source>
</evidence>
<dbReference type="PROSITE" id="PS50850">
    <property type="entry name" value="MFS"/>
    <property type="match status" value="1"/>
</dbReference>
<feature type="transmembrane region" description="Helical" evidence="6">
    <location>
        <begin position="59"/>
        <end position="83"/>
    </location>
</feature>
<dbReference type="Gene3D" id="1.20.1250.20">
    <property type="entry name" value="MFS general substrate transporter like domains"/>
    <property type="match status" value="1"/>
</dbReference>
<keyword evidence="3 6" id="KW-0812">Transmembrane</keyword>
<dbReference type="STRING" id="675824.A0A1E3Q5A4"/>
<evidence type="ECO:0000256" key="4">
    <source>
        <dbReference type="ARBA" id="ARBA00022989"/>
    </source>
</evidence>
<dbReference type="InterPro" id="IPR011701">
    <property type="entry name" value="MFS"/>
</dbReference>
<feature type="transmembrane region" description="Helical" evidence="6">
    <location>
        <begin position="29"/>
        <end position="53"/>
    </location>
</feature>
<evidence type="ECO:0000256" key="2">
    <source>
        <dbReference type="ARBA" id="ARBA00008335"/>
    </source>
</evidence>
<reference evidence="8 9" key="1">
    <citation type="journal article" date="2016" name="Proc. Natl. Acad. Sci. U.S.A.">
        <title>Comparative genomics of biotechnologically important yeasts.</title>
        <authorList>
            <person name="Riley R."/>
            <person name="Haridas S."/>
            <person name="Wolfe K.H."/>
            <person name="Lopes M.R."/>
            <person name="Hittinger C.T."/>
            <person name="Goeker M."/>
            <person name="Salamov A.A."/>
            <person name="Wisecaver J.H."/>
            <person name="Long T.M."/>
            <person name="Calvey C.H."/>
            <person name="Aerts A.L."/>
            <person name="Barry K.W."/>
            <person name="Choi C."/>
            <person name="Clum A."/>
            <person name="Coughlan A.Y."/>
            <person name="Deshpande S."/>
            <person name="Douglass A.P."/>
            <person name="Hanson S.J."/>
            <person name="Klenk H.-P."/>
            <person name="LaButti K.M."/>
            <person name="Lapidus A."/>
            <person name="Lindquist E.A."/>
            <person name="Lipzen A.M."/>
            <person name="Meier-Kolthoff J.P."/>
            <person name="Ohm R.A."/>
            <person name="Otillar R.P."/>
            <person name="Pangilinan J.L."/>
            <person name="Peng Y."/>
            <person name="Rokas A."/>
            <person name="Rosa C.A."/>
            <person name="Scheuner C."/>
            <person name="Sibirny A.A."/>
            <person name="Slot J.C."/>
            <person name="Stielow J.B."/>
            <person name="Sun H."/>
            <person name="Kurtzman C.P."/>
            <person name="Blackwell M."/>
            <person name="Grigoriev I.V."/>
            <person name="Jeffries T.W."/>
        </authorList>
    </citation>
    <scope>NUCLEOTIDE SEQUENCE [LARGE SCALE GENOMIC DNA]</scope>
    <source>
        <strain evidence="8 9">NRRL Y-11557</strain>
    </source>
</reference>
<feature type="non-terminal residue" evidence="8">
    <location>
        <position position="121"/>
    </location>
</feature>
<dbReference type="PANTHER" id="PTHR23501:SF59">
    <property type="entry name" value="MAJOR FACILITATOR SUPERFAMILY (MFS) PROFILE DOMAIN-CONTAINING PROTEIN-RELATED"/>
    <property type="match status" value="1"/>
</dbReference>
<dbReference type="InterPro" id="IPR036259">
    <property type="entry name" value="MFS_trans_sf"/>
</dbReference>
<proteinExistence type="inferred from homology"/>
<dbReference type="GO" id="GO:0005886">
    <property type="term" value="C:plasma membrane"/>
    <property type="evidence" value="ECO:0007669"/>
    <property type="project" value="TreeGrafter"/>
</dbReference>
<name>A0A1E3Q5A4_LIPST</name>
<comment type="subcellular location">
    <subcellularLocation>
        <location evidence="1">Membrane</location>
        <topology evidence="1">Multi-pass membrane protein</topology>
    </subcellularLocation>
</comment>
<accession>A0A1E3Q5A4</accession>
<protein>
    <recommendedName>
        <fullName evidence="7">Major facilitator superfamily (MFS) profile domain-containing protein</fullName>
    </recommendedName>
</protein>
<dbReference type="AlphaFoldDB" id="A0A1E3Q5A4"/>
<feature type="transmembrane region" description="Helical" evidence="6">
    <location>
        <begin position="95"/>
        <end position="114"/>
    </location>
</feature>
<gene>
    <name evidence="8" type="ORF">LIPSTDRAFT_40680</name>
</gene>
<dbReference type="InterPro" id="IPR020846">
    <property type="entry name" value="MFS_dom"/>
</dbReference>
<evidence type="ECO:0000256" key="5">
    <source>
        <dbReference type="ARBA" id="ARBA00023136"/>
    </source>
</evidence>
<dbReference type="Proteomes" id="UP000094385">
    <property type="component" value="Unassembled WGS sequence"/>
</dbReference>
<evidence type="ECO:0000256" key="1">
    <source>
        <dbReference type="ARBA" id="ARBA00004141"/>
    </source>
</evidence>
<dbReference type="Pfam" id="PF07690">
    <property type="entry name" value="MFS_1"/>
    <property type="match status" value="1"/>
</dbReference>
<dbReference type="GO" id="GO:0022857">
    <property type="term" value="F:transmembrane transporter activity"/>
    <property type="evidence" value="ECO:0007669"/>
    <property type="project" value="InterPro"/>
</dbReference>
<dbReference type="PANTHER" id="PTHR23501">
    <property type="entry name" value="MAJOR FACILITATOR SUPERFAMILY"/>
    <property type="match status" value="1"/>
</dbReference>
<keyword evidence="4 6" id="KW-1133">Transmembrane helix</keyword>
<dbReference type="SUPFAM" id="SSF103473">
    <property type="entry name" value="MFS general substrate transporter"/>
    <property type="match status" value="1"/>
</dbReference>
<keyword evidence="9" id="KW-1185">Reference proteome</keyword>